<dbReference type="Gene3D" id="3.30.60.270">
    <property type="match status" value="1"/>
</dbReference>
<evidence type="ECO:0000259" key="10">
    <source>
        <dbReference type="SMART" id="SM00602"/>
    </source>
</evidence>
<evidence type="ECO:0000256" key="6">
    <source>
        <dbReference type="ARBA" id="ARBA00023180"/>
    </source>
</evidence>
<dbReference type="InterPro" id="IPR050310">
    <property type="entry name" value="VPS10-sortilin"/>
</dbReference>
<proteinExistence type="predicted"/>
<feature type="signal peptide" evidence="9">
    <location>
        <begin position="1"/>
        <end position="24"/>
    </location>
</feature>
<dbReference type="GO" id="GO:0006896">
    <property type="term" value="P:Golgi to vacuole transport"/>
    <property type="evidence" value="ECO:0007669"/>
    <property type="project" value="TreeGrafter"/>
</dbReference>
<dbReference type="InterPro" id="IPR031777">
    <property type="entry name" value="Sortilin_C"/>
</dbReference>
<organism evidence="11 12">
    <name type="scientific">[Candida] railenensis</name>
    <dbReference type="NCBI Taxonomy" id="45579"/>
    <lineage>
        <taxon>Eukaryota</taxon>
        <taxon>Fungi</taxon>
        <taxon>Dikarya</taxon>
        <taxon>Ascomycota</taxon>
        <taxon>Saccharomycotina</taxon>
        <taxon>Pichiomycetes</taxon>
        <taxon>Debaryomycetaceae</taxon>
        <taxon>Kurtzmaniella</taxon>
    </lineage>
</organism>
<evidence type="ECO:0000256" key="3">
    <source>
        <dbReference type="ARBA" id="ARBA00022737"/>
    </source>
</evidence>
<feature type="chain" id="PRO_5040452943" evidence="9">
    <location>
        <begin position="25"/>
        <end position="1590"/>
    </location>
</feature>
<sequence>MVSIKSRNWTLLSVLVTFICVVSAEFQPTISKLKEDHVAEAYSYFDDSTTILGSRKNKLIISFDDGKSWETIKETKEETIIHYQMDIFLRERAFAFTADNAQFVTYDKGQHWSKFNIKDPKDSSKLAKIDSIPRVLFNSKNPNLALFDFYSCPELEHFSERCKHLHYYTTDGFKTDPKPISIDTNICHFAKSTKAAIENKVDHDATLFCTQNKINSFGHVIESNLYKTTDFFQKDKTLVQPNGLDKTGSYTNFKVIQNFIILVVRLDKFNVNSKIALFVSRDYENFDMADLVVDVSYGAIEFLESNPSSIELVVMDYSNPMEDVALAAFYGSDSTGLAFTKKLDFVKSGSTSKVQNIDGSWMVLVGEDPLGSTEGKVPSLIDLLLGDGGLNDNLKSMITIDDGESWSYLRVIDDDNCKLESQCSLHILSQMERDGAGKFVTGPTPGLMFAVGNTGKHIEKEVSKMHTYYSKDGGISWKFALDEPCLFSFGDLGNVVIAVPYYEPNYGSTNHFFYSVDHGATWIKVALETSIYPLTLTTTIDSTSTRFLLTGLVDKDPSVESNSRYSEIIYSLDFSKAFDGKKCGKDDYDEIYARVKDSEDPTCVYGSKEKYLRRKQDSKCFVSKVYEDLKFEKEPCKCTAKDFECSKFHTYSSEEGICKLDTKKITRQCYSEKKGTKLELTNTIRGSNNICKLEGQSEKDFMQKETINCDDYTKDNKGGEGGKTSNEIVTQVNVFEGDISRYNYFEKGENFNGENLVVKLSDNLVFASNNGGVDFVQVKIDEDVIGYWTGYVAGQIVLLTNTKKIYISLDGINFIRKFEAPTLPNDIGITPISFHKTDVNRFIWYSSENCVSKYSKDCTPVAYHTTDGGYTFTVLKEGVTKCDYIYPHLVNPVNLNNNTIFCQTDGFESGKIKLISSDDYFKTEKVHFENIVGSAFTGNFFVVATVKEENQSLRAKVTVDGLNFADADFPSNINVNANQAYTILDAMTESVFMHVTTNNVEGHEFGAILKSNSNGTSYVLSLDHVNRDRKGYVDYDRIDGLEGTIIANTVENANEVRTKKESKKLKTQISHNDGAEWSYLTPPTVDSKGKKYSCIGSSIAKCSLNLHGYTERADYRDTFSSASATGLIIGVGNVGEFLESYSSAATFISKDGGITWKEISSGVHMWEYGDRGTILVLIKSKEPTQNILYSLDEGDTWIDYKFYEEPINVLDLATVPSDTSRKFLVFAHDKSEGRNTLSISFDFSNVHKRQCQLDLDNPDNDDFEYWTPKHPKLPDNCLFGHESYYLRRAVGHNDCFIGSAPLKEGFKTIRNCSCTRRDFECDYNFYGDTDGTCKLVPGLSASDRQSESCKKEGAFEYFEPTGYRKIPLSTCVGGKAYDSWNAHACPGKEKEFNKHYGKEISGSKVLILVFVPLFVFLFSVWFVYDRGIRRNGGFKRLGQIRLDLDDDQGGFQPIEENTVDMVVNRIVSGGIFVVAGAIAVFKTARKFDRYIFDKLTSSIFRRSRSRSSNYVQVPTDLEAEEELFRDDYEDELNEDGINVNANPFYDEDNGELADDDIANFHDEEERDPRDVDSRLFNIDDHSDDDLSTSR</sequence>
<keyword evidence="9" id="KW-0732">Signal</keyword>
<dbReference type="GO" id="GO:0006895">
    <property type="term" value="P:Golgi to endosome transport"/>
    <property type="evidence" value="ECO:0007669"/>
    <property type="project" value="TreeGrafter"/>
</dbReference>
<feature type="domain" description="VPS10" evidence="10">
    <location>
        <begin position="754"/>
        <end position="1390"/>
    </location>
</feature>
<keyword evidence="12" id="KW-1185">Reference proteome</keyword>
<dbReference type="Gene3D" id="2.10.70.80">
    <property type="match status" value="2"/>
</dbReference>
<keyword evidence="3" id="KW-0677">Repeat</keyword>
<evidence type="ECO:0000313" key="12">
    <source>
        <dbReference type="Proteomes" id="UP000837801"/>
    </source>
</evidence>
<dbReference type="PANTHER" id="PTHR12106:SF27">
    <property type="entry name" value="SORTILIN-RELATED RECEPTOR"/>
    <property type="match status" value="1"/>
</dbReference>
<evidence type="ECO:0000256" key="5">
    <source>
        <dbReference type="ARBA" id="ARBA00023136"/>
    </source>
</evidence>
<evidence type="ECO:0000256" key="1">
    <source>
        <dbReference type="ARBA" id="ARBA00004370"/>
    </source>
</evidence>
<dbReference type="FunFam" id="3.30.60.270:FF:000005">
    <property type="entry name" value="Sortilin"/>
    <property type="match status" value="1"/>
</dbReference>
<protein>
    <submittedName>
        <fullName evidence="11">Vacuolar protein sorting/targeting protein 10</fullName>
    </submittedName>
</protein>
<dbReference type="SUPFAM" id="SSF110296">
    <property type="entry name" value="Oligoxyloglucan reducing end-specific cellobiohydrolase"/>
    <property type="match status" value="2"/>
</dbReference>
<dbReference type="InterPro" id="IPR031778">
    <property type="entry name" value="Sortilin_N"/>
</dbReference>
<evidence type="ECO:0000256" key="4">
    <source>
        <dbReference type="ARBA" id="ARBA00022989"/>
    </source>
</evidence>
<evidence type="ECO:0000256" key="7">
    <source>
        <dbReference type="SAM" id="MobiDB-lite"/>
    </source>
</evidence>
<keyword evidence="5 8" id="KW-0472">Membrane</keyword>
<dbReference type="SMART" id="SM00602">
    <property type="entry name" value="VPS10"/>
    <property type="match status" value="2"/>
</dbReference>
<evidence type="ECO:0000313" key="11">
    <source>
        <dbReference type="EMBL" id="CAH2352830.1"/>
    </source>
</evidence>
<feature type="compositionally biased region" description="Acidic residues" evidence="7">
    <location>
        <begin position="1581"/>
        <end position="1590"/>
    </location>
</feature>
<dbReference type="Pfam" id="PF15901">
    <property type="entry name" value="Sortilin_C"/>
    <property type="match status" value="2"/>
</dbReference>
<feature type="transmembrane region" description="Helical" evidence="8">
    <location>
        <begin position="1405"/>
        <end position="1424"/>
    </location>
</feature>
<dbReference type="PANTHER" id="PTHR12106">
    <property type="entry name" value="SORTILIN RELATED"/>
    <property type="match status" value="1"/>
</dbReference>
<dbReference type="EMBL" id="CAKXYY010000008">
    <property type="protein sequence ID" value="CAH2352830.1"/>
    <property type="molecule type" value="Genomic_DNA"/>
</dbReference>
<feature type="region of interest" description="Disordered" evidence="7">
    <location>
        <begin position="1535"/>
        <end position="1590"/>
    </location>
</feature>
<reference evidence="11" key="1">
    <citation type="submission" date="2022-03" db="EMBL/GenBank/DDBJ databases">
        <authorList>
            <person name="Legras J.-L."/>
            <person name="Devillers H."/>
            <person name="Grondin C."/>
        </authorList>
    </citation>
    <scope>NUCLEOTIDE SEQUENCE</scope>
    <source>
        <strain evidence="11">CLIB 1423</strain>
    </source>
</reference>
<dbReference type="Proteomes" id="UP000837801">
    <property type="component" value="Unassembled WGS sequence"/>
</dbReference>
<comment type="subcellular location">
    <subcellularLocation>
        <location evidence="1">Membrane</location>
    </subcellularLocation>
</comment>
<dbReference type="GO" id="GO:0016020">
    <property type="term" value="C:membrane"/>
    <property type="evidence" value="ECO:0007669"/>
    <property type="project" value="UniProtKB-SubCell"/>
</dbReference>
<keyword evidence="2 8" id="KW-0812">Transmembrane</keyword>
<dbReference type="GO" id="GO:0005794">
    <property type="term" value="C:Golgi apparatus"/>
    <property type="evidence" value="ECO:0007669"/>
    <property type="project" value="TreeGrafter"/>
</dbReference>
<evidence type="ECO:0000256" key="9">
    <source>
        <dbReference type="SAM" id="SignalP"/>
    </source>
</evidence>
<keyword evidence="4 8" id="KW-1133">Transmembrane helix</keyword>
<comment type="caution">
    <text evidence="11">The sequence shown here is derived from an EMBL/GenBank/DDBJ whole genome shotgun (WGS) entry which is preliminary data.</text>
</comment>
<dbReference type="Gene3D" id="2.120.10.10">
    <property type="match status" value="1"/>
</dbReference>
<feature type="compositionally biased region" description="Basic and acidic residues" evidence="7">
    <location>
        <begin position="1558"/>
        <end position="1580"/>
    </location>
</feature>
<name>A0A9P0QQ39_9ASCO</name>
<keyword evidence="6" id="KW-0325">Glycoprotein</keyword>
<evidence type="ECO:0000256" key="2">
    <source>
        <dbReference type="ARBA" id="ARBA00022692"/>
    </source>
</evidence>
<accession>A0A9P0QQ39</accession>
<gene>
    <name evidence="11" type="ORF">CLIB1423_08S02058</name>
</gene>
<evidence type="ECO:0000256" key="8">
    <source>
        <dbReference type="SAM" id="Phobius"/>
    </source>
</evidence>
<dbReference type="OrthoDB" id="443634at2759"/>
<dbReference type="InterPro" id="IPR006581">
    <property type="entry name" value="VPS10"/>
</dbReference>
<dbReference type="GO" id="GO:0006623">
    <property type="term" value="P:protein targeting to vacuole"/>
    <property type="evidence" value="ECO:0007669"/>
    <property type="project" value="TreeGrafter"/>
</dbReference>
<feature type="compositionally biased region" description="Acidic residues" evidence="7">
    <location>
        <begin position="1545"/>
        <end position="1557"/>
    </location>
</feature>
<dbReference type="Pfam" id="PF15902">
    <property type="entry name" value="Sortilin-Vps10"/>
    <property type="match status" value="2"/>
</dbReference>
<dbReference type="CDD" id="cd15482">
    <property type="entry name" value="Sialidase_non-viral"/>
    <property type="match status" value="2"/>
</dbReference>
<dbReference type="GO" id="GO:0005829">
    <property type="term" value="C:cytosol"/>
    <property type="evidence" value="ECO:0007669"/>
    <property type="project" value="GOC"/>
</dbReference>
<feature type="domain" description="VPS10" evidence="10">
    <location>
        <begin position="48"/>
        <end position="710"/>
    </location>
</feature>